<protein>
    <submittedName>
        <fullName evidence="2">ATP-binding protein</fullName>
    </submittedName>
</protein>
<accession>A0A6N9YP52</accession>
<dbReference type="AlphaFoldDB" id="A0A6N9YP52"/>
<name>A0A6N9YP52_9ACTN</name>
<evidence type="ECO:0000313" key="2">
    <source>
        <dbReference type="EMBL" id="NED96841.1"/>
    </source>
</evidence>
<keyword evidence="2" id="KW-0547">Nucleotide-binding</keyword>
<comment type="caution">
    <text evidence="2">The sequence shown here is derived from an EMBL/GenBank/DDBJ whole genome shotgun (WGS) entry which is preliminary data.</text>
</comment>
<keyword evidence="3" id="KW-1185">Reference proteome</keyword>
<keyword evidence="2" id="KW-0067">ATP-binding</keyword>
<feature type="region of interest" description="Disordered" evidence="1">
    <location>
        <begin position="1"/>
        <end position="20"/>
    </location>
</feature>
<proteinExistence type="predicted"/>
<dbReference type="EMBL" id="JAAGOB010000008">
    <property type="protein sequence ID" value="NED96841.1"/>
    <property type="molecule type" value="Genomic_DNA"/>
</dbReference>
<dbReference type="Proteomes" id="UP000469185">
    <property type="component" value="Unassembled WGS sequence"/>
</dbReference>
<dbReference type="GO" id="GO:0005524">
    <property type="term" value="F:ATP binding"/>
    <property type="evidence" value="ECO:0007669"/>
    <property type="project" value="UniProtKB-KW"/>
</dbReference>
<dbReference type="InterPro" id="IPR027417">
    <property type="entry name" value="P-loop_NTPase"/>
</dbReference>
<dbReference type="SUPFAM" id="SSF52540">
    <property type="entry name" value="P-loop containing nucleoside triphosphate hydrolases"/>
    <property type="match status" value="1"/>
</dbReference>
<reference evidence="2 3" key="1">
    <citation type="submission" date="2020-02" db="EMBL/GenBank/DDBJ databases">
        <authorList>
            <person name="Li X.-J."/>
            <person name="Feng X.-M."/>
        </authorList>
    </citation>
    <scope>NUCLEOTIDE SEQUENCE [LARGE SCALE GENOMIC DNA]</scope>
    <source>
        <strain evidence="2 3">CGMCC 4.7225</strain>
    </source>
</reference>
<organism evidence="2 3">
    <name type="scientific">Phytoactinopolyspora alkaliphila</name>
    <dbReference type="NCBI Taxonomy" id="1783498"/>
    <lineage>
        <taxon>Bacteria</taxon>
        <taxon>Bacillati</taxon>
        <taxon>Actinomycetota</taxon>
        <taxon>Actinomycetes</taxon>
        <taxon>Jiangellales</taxon>
        <taxon>Jiangellaceae</taxon>
        <taxon>Phytoactinopolyspora</taxon>
    </lineage>
</organism>
<evidence type="ECO:0000313" key="3">
    <source>
        <dbReference type="Proteomes" id="UP000469185"/>
    </source>
</evidence>
<evidence type="ECO:0000256" key="1">
    <source>
        <dbReference type="SAM" id="MobiDB-lite"/>
    </source>
</evidence>
<dbReference type="Gene3D" id="3.40.50.300">
    <property type="entry name" value="P-loop containing nucleotide triphosphate hydrolases"/>
    <property type="match status" value="2"/>
</dbReference>
<gene>
    <name evidence="2" type="ORF">G1H11_16160</name>
</gene>
<sequence length="494" mass="54366">MRLHTAPVLTPAGARRRERRQVRRAAHAMARERHAAERAERQAVRDIDRALWDIEQLPRSGEAGPAAGRSWLPLRLQPHRGTSATLSVVYPFIAEGGLGSRGMYIGQDLMSGSAFCYDPWELYRARVITNPNVLLAGVIGQGKSTLAKALAWRSLPFGRRVYIPGDVKGEWTPVVEAAGGTAIRLGPGMPARLNPLDVGVRPTGMNDGEWRSLVQSRRRQLLRAISETVVGDQLVPTEHTALATALSVTERSTITPTLPAVVNHLLRPSPLTTDLPADEVEVLRNDGRRVGHALQRMISGDLGGLFDGDSTVQFDPHLPMVSLDMSALGEDNENLPIIMTCASSWLEGALQDPSGGKRWIIYDEAWRLMSVLPLLRRMQSQWKLARAFGIANMAVIHRLSDLDAIGDQGSEARALAAGLLADCSTRIMYRQESDQLVHSAELLGLTSTQRDVLPDLNTGEGLWRIGERAWIVAHTRSDIEARLFDTDTRMLEVI</sequence>